<evidence type="ECO:0000313" key="3">
    <source>
        <dbReference type="Proteomes" id="UP000823775"/>
    </source>
</evidence>
<comment type="caution">
    <text evidence="2">The sequence shown here is derived from an EMBL/GenBank/DDBJ whole genome shotgun (WGS) entry which is preliminary data.</text>
</comment>
<feature type="region of interest" description="Disordered" evidence="1">
    <location>
        <begin position="75"/>
        <end position="101"/>
    </location>
</feature>
<gene>
    <name evidence="2" type="ORF">HAX54_053093</name>
</gene>
<evidence type="ECO:0000256" key="1">
    <source>
        <dbReference type="SAM" id="MobiDB-lite"/>
    </source>
</evidence>
<protein>
    <submittedName>
        <fullName evidence="2">Uncharacterized protein</fullName>
    </submittedName>
</protein>
<keyword evidence="3" id="KW-1185">Reference proteome</keyword>
<organism evidence="2 3">
    <name type="scientific">Datura stramonium</name>
    <name type="common">Jimsonweed</name>
    <name type="synonym">Common thornapple</name>
    <dbReference type="NCBI Taxonomy" id="4076"/>
    <lineage>
        <taxon>Eukaryota</taxon>
        <taxon>Viridiplantae</taxon>
        <taxon>Streptophyta</taxon>
        <taxon>Embryophyta</taxon>
        <taxon>Tracheophyta</taxon>
        <taxon>Spermatophyta</taxon>
        <taxon>Magnoliopsida</taxon>
        <taxon>eudicotyledons</taxon>
        <taxon>Gunneridae</taxon>
        <taxon>Pentapetalae</taxon>
        <taxon>asterids</taxon>
        <taxon>lamiids</taxon>
        <taxon>Solanales</taxon>
        <taxon>Solanaceae</taxon>
        <taxon>Solanoideae</taxon>
        <taxon>Datureae</taxon>
        <taxon>Datura</taxon>
    </lineage>
</organism>
<dbReference type="Proteomes" id="UP000823775">
    <property type="component" value="Unassembled WGS sequence"/>
</dbReference>
<accession>A0ABS8WT66</accession>
<evidence type="ECO:0000313" key="2">
    <source>
        <dbReference type="EMBL" id="MCE3214701.1"/>
    </source>
</evidence>
<sequence length="101" mass="11432">MIGKVNQETKPSSSSETNVMVQCLPEKLARKDVEIAKMHVDHQDSILLIHEKYVLAQEILRAKIYTLQSNLDRENKTNSKNLQGLYNRLKQSPPSSSTPPS</sequence>
<reference evidence="2 3" key="1">
    <citation type="journal article" date="2021" name="BMC Genomics">
        <title>Datura genome reveals duplications of psychoactive alkaloid biosynthetic genes and high mutation rate following tissue culture.</title>
        <authorList>
            <person name="Rajewski A."/>
            <person name="Carter-House D."/>
            <person name="Stajich J."/>
            <person name="Litt A."/>
        </authorList>
    </citation>
    <scope>NUCLEOTIDE SEQUENCE [LARGE SCALE GENOMIC DNA]</scope>
    <source>
        <strain evidence="2">AR-01</strain>
    </source>
</reference>
<proteinExistence type="predicted"/>
<name>A0ABS8WT66_DATST</name>
<dbReference type="EMBL" id="JACEIK010009792">
    <property type="protein sequence ID" value="MCE3214701.1"/>
    <property type="molecule type" value="Genomic_DNA"/>
</dbReference>